<evidence type="ECO:0000313" key="2">
    <source>
        <dbReference type="Proteomes" id="UP000053989"/>
    </source>
</evidence>
<proteinExistence type="predicted"/>
<evidence type="ECO:0000313" key="1">
    <source>
        <dbReference type="EMBL" id="KIM54988.1"/>
    </source>
</evidence>
<accession>A0A0C2YZI6</accession>
<name>A0A0C2YZI6_9AGAM</name>
<sequence>MYSLSGIRVGSIRWRPDLFGGAPSKCDPIDPELVRRDGMIGPPSTLWTYAIHPCFIISVRIIAGKEHLMEWKGMTEGIIHSLLMYPSCQRLVSASIVHCRPCSGCHVGYPLCLFVRLVRPISAALGVRRTTCFPPQEACYSYSSFQNSVSIHVGRTEVNLGSSHAP</sequence>
<dbReference type="AlphaFoldDB" id="A0A0C2YZI6"/>
<dbReference type="EMBL" id="KN822143">
    <property type="protein sequence ID" value="KIM54988.1"/>
    <property type="molecule type" value="Genomic_DNA"/>
</dbReference>
<gene>
    <name evidence="1" type="ORF">SCLCIDRAFT_1221503</name>
</gene>
<keyword evidence="2" id="KW-1185">Reference proteome</keyword>
<dbReference type="HOGENOM" id="CLU_1603703_0_0_1"/>
<reference evidence="1 2" key="1">
    <citation type="submission" date="2014-04" db="EMBL/GenBank/DDBJ databases">
        <authorList>
            <consortium name="DOE Joint Genome Institute"/>
            <person name="Kuo A."/>
            <person name="Kohler A."/>
            <person name="Nagy L.G."/>
            <person name="Floudas D."/>
            <person name="Copeland A."/>
            <person name="Barry K.W."/>
            <person name="Cichocki N."/>
            <person name="Veneault-Fourrey C."/>
            <person name="LaButti K."/>
            <person name="Lindquist E.A."/>
            <person name="Lipzen A."/>
            <person name="Lundell T."/>
            <person name="Morin E."/>
            <person name="Murat C."/>
            <person name="Sun H."/>
            <person name="Tunlid A."/>
            <person name="Henrissat B."/>
            <person name="Grigoriev I.V."/>
            <person name="Hibbett D.S."/>
            <person name="Martin F."/>
            <person name="Nordberg H.P."/>
            <person name="Cantor M.N."/>
            <person name="Hua S.X."/>
        </authorList>
    </citation>
    <scope>NUCLEOTIDE SEQUENCE [LARGE SCALE GENOMIC DNA]</scope>
    <source>
        <strain evidence="1 2">Foug A</strain>
    </source>
</reference>
<dbReference type="InParanoid" id="A0A0C2YZI6"/>
<reference evidence="2" key="2">
    <citation type="submission" date="2015-01" db="EMBL/GenBank/DDBJ databases">
        <title>Evolutionary Origins and Diversification of the Mycorrhizal Mutualists.</title>
        <authorList>
            <consortium name="DOE Joint Genome Institute"/>
            <consortium name="Mycorrhizal Genomics Consortium"/>
            <person name="Kohler A."/>
            <person name="Kuo A."/>
            <person name="Nagy L.G."/>
            <person name="Floudas D."/>
            <person name="Copeland A."/>
            <person name="Barry K.W."/>
            <person name="Cichocki N."/>
            <person name="Veneault-Fourrey C."/>
            <person name="LaButti K."/>
            <person name="Lindquist E.A."/>
            <person name="Lipzen A."/>
            <person name="Lundell T."/>
            <person name="Morin E."/>
            <person name="Murat C."/>
            <person name="Riley R."/>
            <person name="Ohm R."/>
            <person name="Sun H."/>
            <person name="Tunlid A."/>
            <person name="Henrissat B."/>
            <person name="Grigoriev I.V."/>
            <person name="Hibbett D.S."/>
            <person name="Martin F."/>
        </authorList>
    </citation>
    <scope>NUCLEOTIDE SEQUENCE [LARGE SCALE GENOMIC DNA]</scope>
    <source>
        <strain evidence="2">Foug A</strain>
    </source>
</reference>
<dbReference type="Proteomes" id="UP000053989">
    <property type="component" value="Unassembled WGS sequence"/>
</dbReference>
<organism evidence="1 2">
    <name type="scientific">Scleroderma citrinum Foug A</name>
    <dbReference type="NCBI Taxonomy" id="1036808"/>
    <lineage>
        <taxon>Eukaryota</taxon>
        <taxon>Fungi</taxon>
        <taxon>Dikarya</taxon>
        <taxon>Basidiomycota</taxon>
        <taxon>Agaricomycotina</taxon>
        <taxon>Agaricomycetes</taxon>
        <taxon>Agaricomycetidae</taxon>
        <taxon>Boletales</taxon>
        <taxon>Sclerodermatineae</taxon>
        <taxon>Sclerodermataceae</taxon>
        <taxon>Scleroderma</taxon>
    </lineage>
</organism>
<protein>
    <submittedName>
        <fullName evidence="1">Uncharacterized protein</fullName>
    </submittedName>
</protein>